<name>A0A136IVL7_9PEZI</name>
<evidence type="ECO:0000313" key="1">
    <source>
        <dbReference type="EMBL" id="KXJ88938.1"/>
    </source>
</evidence>
<dbReference type="EMBL" id="KQ964257">
    <property type="protein sequence ID" value="KXJ88938.1"/>
    <property type="molecule type" value="Genomic_DNA"/>
</dbReference>
<dbReference type="AlphaFoldDB" id="A0A136IVL7"/>
<proteinExistence type="predicted"/>
<dbReference type="Proteomes" id="UP000070501">
    <property type="component" value="Unassembled WGS sequence"/>
</dbReference>
<accession>A0A136IVL7</accession>
<evidence type="ECO:0000313" key="2">
    <source>
        <dbReference type="Proteomes" id="UP000070501"/>
    </source>
</evidence>
<feature type="non-terminal residue" evidence="1">
    <location>
        <position position="149"/>
    </location>
</feature>
<gene>
    <name evidence="1" type="ORF">Micbo1qcDRAFT_166384</name>
</gene>
<reference evidence="2" key="1">
    <citation type="submission" date="2016-02" db="EMBL/GenBank/DDBJ databases">
        <title>Draft genome sequence of Microdochium bolleyi, a fungal endophyte of beachgrass.</title>
        <authorList>
            <consortium name="DOE Joint Genome Institute"/>
            <person name="David A.S."/>
            <person name="May G."/>
            <person name="Haridas S."/>
            <person name="Lim J."/>
            <person name="Wang M."/>
            <person name="Labutti K."/>
            <person name="Lipzen A."/>
            <person name="Barry K."/>
            <person name="Grigoriev I.V."/>
        </authorList>
    </citation>
    <scope>NUCLEOTIDE SEQUENCE [LARGE SCALE GENOMIC DNA]</scope>
    <source>
        <strain evidence="2">J235TASD1</strain>
    </source>
</reference>
<protein>
    <submittedName>
        <fullName evidence="1">Uncharacterized protein</fullName>
    </submittedName>
</protein>
<keyword evidence="2" id="KW-1185">Reference proteome</keyword>
<organism evidence="1 2">
    <name type="scientific">Microdochium bolleyi</name>
    <dbReference type="NCBI Taxonomy" id="196109"/>
    <lineage>
        <taxon>Eukaryota</taxon>
        <taxon>Fungi</taxon>
        <taxon>Dikarya</taxon>
        <taxon>Ascomycota</taxon>
        <taxon>Pezizomycotina</taxon>
        <taxon>Sordariomycetes</taxon>
        <taxon>Xylariomycetidae</taxon>
        <taxon>Xylariales</taxon>
        <taxon>Microdochiaceae</taxon>
        <taxon>Microdochium</taxon>
    </lineage>
</organism>
<dbReference type="InParanoid" id="A0A136IVL7"/>
<sequence length="149" mass="17068">MPPRLLATFWEILPRGWRFCRDRERSLHIADRSAKDRRCVDHPKTGAWLPHARVWLCLRGRRGTSVDRARSRRPDTVPFHPLFFIFQVIHGEDLCDTGRCSVTISKVPVCLHGGGDLHVLETGDACDFAWLLCPLAVWSRGGETDSYEM</sequence>